<reference evidence="1 2" key="1">
    <citation type="submission" date="2024-11" db="EMBL/GenBank/DDBJ databases">
        <title>Chromosome-level genome assembly of the freshwater bivalve Anodonta woodiana.</title>
        <authorList>
            <person name="Chen X."/>
        </authorList>
    </citation>
    <scope>NUCLEOTIDE SEQUENCE [LARGE SCALE GENOMIC DNA]</scope>
    <source>
        <strain evidence="1">MN2024</strain>
        <tissue evidence="1">Gills</tissue>
    </source>
</reference>
<accession>A0ABD3X2I0</accession>
<proteinExistence type="predicted"/>
<evidence type="ECO:0000313" key="1">
    <source>
        <dbReference type="EMBL" id="KAL3880449.1"/>
    </source>
</evidence>
<protein>
    <submittedName>
        <fullName evidence="1">Uncharacterized protein</fullName>
    </submittedName>
</protein>
<dbReference type="Proteomes" id="UP001634394">
    <property type="component" value="Unassembled WGS sequence"/>
</dbReference>
<gene>
    <name evidence="1" type="ORF">ACJMK2_032686</name>
</gene>
<organism evidence="1 2">
    <name type="scientific">Sinanodonta woodiana</name>
    <name type="common">Chinese pond mussel</name>
    <name type="synonym">Anodonta woodiana</name>
    <dbReference type="NCBI Taxonomy" id="1069815"/>
    <lineage>
        <taxon>Eukaryota</taxon>
        <taxon>Metazoa</taxon>
        <taxon>Spiralia</taxon>
        <taxon>Lophotrochozoa</taxon>
        <taxon>Mollusca</taxon>
        <taxon>Bivalvia</taxon>
        <taxon>Autobranchia</taxon>
        <taxon>Heteroconchia</taxon>
        <taxon>Palaeoheterodonta</taxon>
        <taxon>Unionida</taxon>
        <taxon>Unionoidea</taxon>
        <taxon>Unionidae</taxon>
        <taxon>Unioninae</taxon>
        <taxon>Sinanodonta</taxon>
    </lineage>
</organism>
<keyword evidence="2" id="KW-1185">Reference proteome</keyword>
<evidence type="ECO:0000313" key="2">
    <source>
        <dbReference type="Proteomes" id="UP001634394"/>
    </source>
</evidence>
<dbReference type="AlphaFoldDB" id="A0ABD3X2I0"/>
<comment type="caution">
    <text evidence="1">The sequence shown here is derived from an EMBL/GenBank/DDBJ whole genome shotgun (WGS) entry which is preliminary data.</text>
</comment>
<sequence>MRPKEQRDFEFALDTVSPTNFFGKTFILAVKIWYVNAAIKIIRAVVSSLYIRLCQEKRTCNKAAATGVHLCQDGKKKDYKKICFIACNYIFKALKRLIQSPPPVKGIVSSHCILLAFQWVYPGVIIHAYAFHLGQAMWRKLQELGLIVINIKQKIKKMALPFLPAENVVPAFAHLTDQSKIISLLYSWIDYKKQIQARIFSVWKEHPNGIISSK</sequence>
<dbReference type="EMBL" id="JBJQND010000004">
    <property type="protein sequence ID" value="KAL3880449.1"/>
    <property type="molecule type" value="Genomic_DNA"/>
</dbReference>
<name>A0ABD3X2I0_SINWO</name>